<evidence type="ECO:0000256" key="1">
    <source>
        <dbReference type="SAM" id="MobiDB-lite"/>
    </source>
</evidence>
<dbReference type="Proteomes" id="UP001645038">
    <property type="component" value="Unassembled WGS sequence"/>
</dbReference>
<evidence type="ECO:0000256" key="2">
    <source>
        <dbReference type="SAM" id="SignalP"/>
    </source>
</evidence>
<dbReference type="RefSeq" id="WP_192539594.1">
    <property type="nucleotide sequence ID" value="NZ_RRZB01000064.1"/>
</dbReference>
<sequence length="150" mass="15960">MTKTALALLLSLSLTLCTTMLISGCNQDTNTTASNTADADADTVAEQSPPPHEVTDQWVGRWVGVEGLVLDVSQDDSAGPGHYLLEMQYGLDADQSGTFEGQATDEGISFSRDDGQQLLRAGDGEATGLKWLAEKEDCLVVQSGEGYCRD</sequence>
<keyword evidence="4" id="KW-1185">Reference proteome</keyword>
<protein>
    <recommendedName>
        <fullName evidence="5">Lipoprotein</fullName>
    </recommendedName>
</protein>
<proteinExistence type="predicted"/>
<accession>A0ABR9G2P5</accession>
<name>A0ABR9G2P5_9GAMM</name>
<feature type="chain" id="PRO_5045086406" description="Lipoprotein" evidence="2">
    <location>
        <begin position="23"/>
        <end position="150"/>
    </location>
</feature>
<keyword evidence="2" id="KW-0732">Signal</keyword>
<feature type="region of interest" description="Disordered" evidence="1">
    <location>
        <begin position="33"/>
        <end position="55"/>
    </location>
</feature>
<evidence type="ECO:0008006" key="5">
    <source>
        <dbReference type="Google" id="ProtNLM"/>
    </source>
</evidence>
<dbReference type="PROSITE" id="PS51257">
    <property type="entry name" value="PROKAR_LIPOPROTEIN"/>
    <property type="match status" value="1"/>
</dbReference>
<reference evidence="3 4" key="1">
    <citation type="submission" date="2020-07" db="EMBL/GenBank/DDBJ databases">
        <title>Halophilic bacteria isolated from french cheeses.</title>
        <authorList>
            <person name="Kothe C.I."/>
            <person name="Farah-Kraiem B."/>
            <person name="Renault P."/>
            <person name="Dridi B."/>
        </authorList>
    </citation>
    <scope>NUCLEOTIDE SEQUENCE [LARGE SCALE GENOMIC DNA]</scope>
    <source>
        <strain evidence="3 4">FME20</strain>
    </source>
</reference>
<comment type="caution">
    <text evidence="3">The sequence shown here is derived from an EMBL/GenBank/DDBJ whole genome shotgun (WGS) entry which is preliminary data.</text>
</comment>
<evidence type="ECO:0000313" key="4">
    <source>
        <dbReference type="Proteomes" id="UP001645038"/>
    </source>
</evidence>
<organism evidence="3 4">
    <name type="scientific">Halomonas colorata</name>
    <dbReference type="NCBI Taxonomy" id="2742615"/>
    <lineage>
        <taxon>Bacteria</taxon>
        <taxon>Pseudomonadati</taxon>
        <taxon>Pseudomonadota</taxon>
        <taxon>Gammaproteobacteria</taxon>
        <taxon>Oceanospirillales</taxon>
        <taxon>Halomonadaceae</taxon>
        <taxon>Halomonas</taxon>
    </lineage>
</organism>
<gene>
    <name evidence="3" type="ORF">EI547_17130</name>
</gene>
<evidence type="ECO:0000313" key="3">
    <source>
        <dbReference type="EMBL" id="MBE0465159.1"/>
    </source>
</evidence>
<feature type="signal peptide" evidence="2">
    <location>
        <begin position="1"/>
        <end position="22"/>
    </location>
</feature>
<dbReference type="EMBL" id="RRZB01000064">
    <property type="protein sequence ID" value="MBE0465159.1"/>
    <property type="molecule type" value="Genomic_DNA"/>
</dbReference>